<reference evidence="1 2" key="1">
    <citation type="submission" date="2020-08" db="EMBL/GenBank/DDBJ databases">
        <title>Sequencing the genomes of 1000 actinobacteria strains.</title>
        <authorList>
            <person name="Klenk H.-P."/>
        </authorList>
    </citation>
    <scope>NUCLEOTIDE SEQUENCE [LARGE SCALE GENOMIC DNA]</scope>
    <source>
        <strain evidence="1 2">DSM 105784</strain>
    </source>
</reference>
<organism evidence="1 2">
    <name type="scientific">Conyzicola lurida</name>
    <dbReference type="NCBI Taxonomy" id="1172621"/>
    <lineage>
        <taxon>Bacteria</taxon>
        <taxon>Bacillati</taxon>
        <taxon>Actinomycetota</taxon>
        <taxon>Actinomycetes</taxon>
        <taxon>Micrococcales</taxon>
        <taxon>Microbacteriaceae</taxon>
        <taxon>Conyzicola</taxon>
    </lineage>
</organism>
<dbReference type="Proteomes" id="UP000536685">
    <property type="component" value="Unassembled WGS sequence"/>
</dbReference>
<keyword evidence="1" id="KW-0378">Hydrolase</keyword>
<dbReference type="PANTHER" id="PTHR43383:SF2">
    <property type="entry name" value="AMIDOHYDROLASE 2 FAMILY PROTEIN"/>
    <property type="match status" value="1"/>
</dbReference>
<dbReference type="Gene3D" id="3.20.20.140">
    <property type="entry name" value="Metal-dependent hydrolases"/>
    <property type="match status" value="1"/>
</dbReference>
<proteinExistence type="predicted"/>
<dbReference type="GO" id="GO:0016787">
    <property type="term" value="F:hydrolase activity"/>
    <property type="evidence" value="ECO:0007669"/>
    <property type="project" value="UniProtKB-KW"/>
</dbReference>
<dbReference type="InterPro" id="IPR032466">
    <property type="entry name" value="Metal_Hydrolase"/>
</dbReference>
<dbReference type="SUPFAM" id="SSF51556">
    <property type="entry name" value="Metallo-dependent hydrolases"/>
    <property type="match status" value="1"/>
</dbReference>
<dbReference type="EMBL" id="JACHMJ010000001">
    <property type="protein sequence ID" value="MBB5841963.1"/>
    <property type="molecule type" value="Genomic_DNA"/>
</dbReference>
<dbReference type="RefSeq" id="WP_184232970.1">
    <property type="nucleotide sequence ID" value="NZ_JACHMJ010000001.1"/>
</dbReference>
<name>A0A841AJW0_9MICO</name>
<comment type="caution">
    <text evidence="1">The sequence shown here is derived from an EMBL/GenBank/DDBJ whole genome shotgun (WGS) entry which is preliminary data.</text>
</comment>
<gene>
    <name evidence="1" type="ORF">HD599_000286</name>
</gene>
<protein>
    <submittedName>
        <fullName evidence="1">Putative TIM-barrel fold metal-dependent hydrolase</fullName>
    </submittedName>
</protein>
<accession>A0A841AJW0</accession>
<evidence type="ECO:0000313" key="1">
    <source>
        <dbReference type="EMBL" id="MBB5841963.1"/>
    </source>
</evidence>
<dbReference type="PANTHER" id="PTHR43383">
    <property type="entry name" value="NODULIN 6"/>
    <property type="match status" value="1"/>
</dbReference>
<dbReference type="AlphaFoldDB" id="A0A841AJW0"/>
<sequence>MTTLSDAIEALPLVDHHVHSILPSSISETEFIDAITEADHAFSRETAFDTQLGFALRRHCAPILGLPAFATGEEYLAKRAELGYEETTRRLLRASGISDYIIDGGYLPEQLLPVDEFMGLADATPHTIVRLETVAEAAMDGATSYADFLERLAASLAEKAPTAIGYKSVAAYRCGLDLAPERPTADELATAASDWFDLVQSSGSIRLVDKVIVRHLIWWALADEKSVLQIHAGFGGTNLMMETASPVLMQKLVAATQHTGGRIVFLHCYPYAREAGFLAHLYPHVYMDVGEALNYVGANAVGLVRESLDLAPFNKVLFSSDAWGLPELVYLGAKLWRDATSVVLGEYVERDGWPESEALRVATLTASGNAAVLYGRSF</sequence>
<evidence type="ECO:0000313" key="2">
    <source>
        <dbReference type="Proteomes" id="UP000536685"/>
    </source>
</evidence>
<keyword evidence="2" id="KW-1185">Reference proteome</keyword>